<dbReference type="GO" id="GO:0003713">
    <property type="term" value="F:transcription coactivator activity"/>
    <property type="evidence" value="ECO:0007669"/>
    <property type="project" value="InterPro"/>
</dbReference>
<dbReference type="CDD" id="cd00130">
    <property type="entry name" value="PAS"/>
    <property type="match status" value="1"/>
</dbReference>
<organism evidence="3 4">
    <name type="scientific">Rotaria socialis</name>
    <dbReference type="NCBI Taxonomy" id="392032"/>
    <lineage>
        <taxon>Eukaryota</taxon>
        <taxon>Metazoa</taxon>
        <taxon>Spiralia</taxon>
        <taxon>Gnathifera</taxon>
        <taxon>Rotifera</taxon>
        <taxon>Eurotatoria</taxon>
        <taxon>Bdelloidea</taxon>
        <taxon>Philodinida</taxon>
        <taxon>Philodinidae</taxon>
        <taxon>Rotaria</taxon>
    </lineage>
</organism>
<dbReference type="InterPro" id="IPR035965">
    <property type="entry name" value="PAS-like_dom_sf"/>
</dbReference>
<accession>A0A820UE43</accession>
<dbReference type="PANTHER" id="PTHR10684:SF4">
    <property type="entry name" value="TAIMAN, ISOFORM G"/>
    <property type="match status" value="1"/>
</dbReference>
<dbReference type="InterPro" id="IPR017426">
    <property type="entry name" value="Nuclear_rcpt_coactivator"/>
</dbReference>
<feature type="region of interest" description="Disordered" evidence="1">
    <location>
        <begin position="413"/>
        <end position="439"/>
    </location>
</feature>
<feature type="region of interest" description="Disordered" evidence="1">
    <location>
        <begin position="533"/>
        <end position="553"/>
    </location>
</feature>
<dbReference type="Gene3D" id="3.30.450.20">
    <property type="entry name" value="PAS domain"/>
    <property type="match status" value="2"/>
</dbReference>
<dbReference type="SMART" id="SM00091">
    <property type="entry name" value="PAS"/>
    <property type="match status" value="1"/>
</dbReference>
<dbReference type="InterPro" id="IPR000014">
    <property type="entry name" value="PAS"/>
</dbReference>
<dbReference type="Proteomes" id="UP000663848">
    <property type="component" value="Unassembled WGS sequence"/>
</dbReference>
<dbReference type="GO" id="GO:0016922">
    <property type="term" value="F:nuclear receptor binding"/>
    <property type="evidence" value="ECO:0007669"/>
    <property type="project" value="TreeGrafter"/>
</dbReference>
<feature type="compositionally biased region" description="Basic and acidic residues" evidence="1">
    <location>
        <begin position="632"/>
        <end position="641"/>
    </location>
</feature>
<gene>
    <name evidence="3" type="ORF">QYT958_LOCUS3262</name>
</gene>
<dbReference type="EMBL" id="CAJOBR010000227">
    <property type="protein sequence ID" value="CAF4483724.1"/>
    <property type="molecule type" value="Genomic_DNA"/>
</dbReference>
<protein>
    <recommendedName>
        <fullName evidence="2">PAS domain-containing protein</fullName>
    </recommendedName>
</protein>
<feature type="compositionally biased region" description="Low complexity" evidence="1">
    <location>
        <begin position="658"/>
        <end position="667"/>
    </location>
</feature>
<evidence type="ECO:0000256" key="1">
    <source>
        <dbReference type="SAM" id="MobiDB-lite"/>
    </source>
</evidence>
<dbReference type="GO" id="GO:0032870">
    <property type="term" value="P:cellular response to hormone stimulus"/>
    <property type="evidence" value="ECO:0007669"/>
    <property type="project" value="TreeGrafter"/>
</dbReference>
<feature type="region of interest" description="Disordered" evidence="1">
    <location>
        <begin position="346"/>
        <end position="373"/>
    </location>
</feature>
<feature type="domain" description="PAS" evidence="2">
    <location>
        <begin position="72"/>
        <end position="128"/>
    </location>
</feature>
<feature type="non-terminal residue" evidence="3">
    <location>
        <position position="667"/>
    </location>
</feature>
<dbReference type="PROSITE" id="PS50112">
    <property type="entry name" value="PAS"/>
    <property type="match status" value="1"/>
</dbReference>
<dbReference type="SUPFAM" id="SSF55785">
    <property type="entry name" value="PYP-like sensor domain (PAS domain)"/>
    <property type="match status" value="2"/>
</dbReference>
<name>A0A820UE43_9BILA</name>
<sequence>MDDIGLTSSPTVIKPACSPINSNRQRIDSASVIQQSDVSSSRPALLAYDALGPLLFEDLIMGMSELNISTNIDQFIVHSIQLALDGFFFTINHNFELDFVSDNVGQYLKFSQEELAGRSLYHFVHPNDVGEFSKAWAKKDAGDSAAALVNNEQSSIQSRGRTFLCRMRTNDDSTPYVRMIISVALHRDSLGSDKTFLICIARRPSLNDPNDKPSLLGFDQFSSRINLNYDIENLDSSHMKNEKLDINFRGKNFRDYVYIHDIPAIERHFQEVIENGEGKSSVYRFCLHDNIYAFINTRSKLFHNSTANKSDSILSTHTIVRLIENVNDLNGNASTRLMKSIISSNRDLQKNKQQQQQQQQTPNKTIVASPATPPIGTQFALTMLGMRKNASNSLQQHVSSTLGTLIQVQNSLSTSSLTSPHEKNQSQQQQASLTPSSSPIQNRLVAQKSSTLENVSSSGTVEFGSKRTSFSRSLGSVHSNHGSLSSPVNSFDIFFSSPTPATTNSNDLQAFLSSPTNTKTSSPLFSNSDIYTTSSSPKPVLTSPSPSLLNSARGSTRLRQLLSTKSPSANDNPSQTLHYHADEKLEDFIQGPESPTTTHVSPLTNELLSSIAKRRRKNSFTFNEQNNGGDGLLKKILEKPNSHSTSPVRTDSNHSDDSSSSGHASNK</sequence>
<dbReference type="Pfam" id="PF14598">
    <property type="entry name" value="PAS_11"/>
    <property type="match status" value="1"/>
</dbReference>
<dbReference type="AlphaFoldDB" id="A0A820UE43"/>
<evidence type="ECO:0000259" key="2">
    <source>
        <dbReference type="PROSITE" id="PS50112"/>
    </source>
</evidence>
<evidence type="ECO:0000313" key="3">
    <source>
        <dbReference type="EMBL" id="CAF4483724.1"/>
    </source>
</evidence>
<dbReference type="GO" id="GO:0005634">
    <property type="term" value="C:nucleus"/>
    <property type="evidence" value="ECO:0007669"/>
    <property type="project" value="InterPro"/>
</dbReference>
<dbReference type="GO" id="GO:0045944">
    <property type="term" value="P:positive regulation of transcription by RNA polymerase II"/>
    <property type="evidence" value="ECO:0007669"/>
    <property type="project" value="TreeGrafter"/>
</dbReference>
<reference evidence="3" key="1">
    <citation type="submission" date="2021-02" db="EMBL/GenBank/DDBJ databases">
        <authorList>
            <person name="Nowell W R."/>
        </authorList>
    </citation>
    <scope>NUCLEOTIDE SEQUENCE</scope>
</reference>
<evidence type="ECO:0000313" key="4">
    <source>
        <dbReference type="Proteomes" id="UP000663848"/>
    </source>
</evidence>
<feature type="region of interest" description="Disordered" evidence="1">
    <location>
        <begin position="619"/>
        <end position="667"/>
    </location>
</feature>
<comment type="caution">
    <text evidence="3">The sequence shown here is derived from an EMBL/GenBank/DDBJ whole genome shotgun (WGS) entry which is preliminary data.</text>
</comment>
<dbReference type="PANTHER" id="PTHR10684">
    <property type="entry name" value="NUCLEAR RECEPTOR COACTIVATOR"/>
    <property type="match status" value="1"/>
</dbReference>
<proteinExistence type="predicted"/>